<protein>
    <submittedName>
        <fullName evidence="3">Bifunctional ligase/repressor BirA</fullName>
        <ecNumber evidence="3">6.3.4.15</ecNumber>
    </submittedName>
</protein>
<dbReference type="GO" id="GO:0004077">
    <property type="term" value="F:biotin--[biotin carboxyl-carrier protein] ligase activity"/>
    <property type="evidence" value="ECO:0007669"/>
    <property type="project" value="UniProtKB-EC"/>
</dbReference>
<feature type="region of interest" description="Disordered" evidence="1">
    <location>
        <begin position="83"/>
        <end position="102"/>
    </location>
</feature>
<dbReference type="InterPro" id="IPR003142">
    <property type="entry name" value="BPL_C"/>
</dbReference>
<dbReference type="AlphaFoldDB" id="A0A1J5P6T4"/>
<sequence length="102" mass="10735">MVELAGTVDAAQALRRIAAPLVATLQTFEQHGFAPFEPGFNARDALAQMAVTLSDGIAGIAQGVDRSGALLVQTDQGLQRVTSAEVSVRAQRRPDDSARPGY</sequence>
<gene>
    <name evidence="3" type="primary">birA_16</name>
    <name evidence="3" type="ORF">GALL_553120</name>
</gene>
<dbReference type="EC" id="6.3.4.15" evidence="3"/>
<dbReference type="Pfam" id="PF02237">
    <property type="entry name" value="BPL_C"/>
    <property type="match status" value="1"/>
</dbReference>
<name>A0A1J5P6T4_9ZZZZ</name>
<dbReference type="Gene3D" id="2.30.30.100">
    <property type="match status" value="1"/>
</dbReference>
<evidence type="ECO:0000313" key="3">
    <source>
        <dbReference type="EMBL" id="OIQ63148.1"/>
    </source>
</evidence>
<feature type="compositionally biased region" description="Basic and acidic residues" evidence="1">
    <location>
        <begin position="92"/>
        <end position="102"/>
    </location>
</feature>
<dbReference type="SUPFAM" id="SSF50037">
    <property type="entry name" value="C-terminal domain of transcriptional repressors"/>
    <property type="match status" value="1"/>
</dbReference>
<dbReference type="EMBL" id="MLJW01009264">
    <property type="protein sequence ID" value="OIQ63148.1"/>
    <property type="molecule type" value="Genomic_DNA"/>
</dbReference>
<comment type="caution">
    <text evidence="3">The sequence shown here is derived from an EMBL/GenBank/DDBJ whole genome shotgun (WGS) entry which is preliminary data.</text>
</comment>
<dbReference type="InterPro" id="IPR008988">
    <property type="entry name" value="Transcriptional_repressor_C"/>
</dbReference>
<accession>A0A1J5P6T4</accession>
<evidence type="ECO:0000256" key="1">
    <source>
        <dbReference type="SAM" id="MobiDB-lite"/>
    </source>
</evidence>
<evidence type="ECO:0000259" key="2">
    <source>
        <dbReference type="Pfam" id="PF02237"/>
    </source>
</evidence>
<feature type="domain" description="Biotin protein ligase C-terminal" evidence="2">
    <location>
        <begin position="51"/>
        <end position="89"/>
    </location>
</feature>
<keyword evidence="3" id="KW-0436">Ligase</keyword>
<reference evidence="3" key="1">
    <citation type="submission" date="2016-10" db="EMBL/GenBank/DDBJ databases">
        <title>Sequence of Gallionella enrichment culture.</title>
        <authorList>
            <person name="Poehlein A."/>
            <person name="Muehling M."/>
            <person name="Daniel R."/>
        </authorList>
    </citation>
    <scope>NUCLEOTIDE SEQUENCE</scope>
</reference>
<proteinExistence type="predicted"/>
<organism evidence="3">
    <name type="scientific">mine drainage metagenome</name>
    <dbReference type="NCBI Taxonomy" id="410659"/>
    <lineage>
        <taxon>unclassified sequences</taxon>
        <taxon>metagenomes</taxon>
        <taxon>ecological metagenomes</taxon>
    </lineage>
</organism>